<sequence length="250" mass="27922">MANSIEQNNCSVCSQRTQCVGAAAGSQTTSHRIRIERHTSLYEAGSAVGDQIYHIRSGSFKVVRGPSTPDSDADAHVIGFALAPDFIGLDALDQLEYANSVVALEDSVVCSISWNRHAFEGRRRPVMRAHLHALLAREMRREQRAALMLRNTQAEQRMADLLLTLSERQATYGYQPEEFRLPMSRCDIASYLGVTAECVSRLLLQFKQRALFELCRRDVKLLDMSALRTMAFGHEPPPQLQQDQAMLAAA</sequence>
<dbReference type="InterPro" id="IPR000595">
    <property type="entry name" value="cNMP-bd_dom"/>
</dbReference>
<keyword evidence="6" id="KW-1185">Reference proteome</keyword>
<dbReference type="CDD" id="cd00038">
    <property type="entry name" value="CAP_ED"/>
    <property type="match status" value="1"/>
</dbReference>
<dbReference type="InterPro" id="IPR018490">
    <property type="entry name" value="cNMP-bd_dom_sf"/>
</dbReference>
<dbReference type="SMART" id="SM00419">
    <property type="entry name" value="HTH_CRP"/>
    <property type="match status" value="1"/>
</dbReference>
<dbReference type="InterPro" id="IPR036390">
    <property type="entry name" value="WH_DNA-bd_sf"/>
</dbReference>
<dbReference type="Pfam" id="PF13545">
    <property type="entry name" value="HTH_Crp_2"/>
    <property type="match status" value="1"/>
</dbReference>
<evidence type="ECO:0000256" key="2">
    <source>
        <dbReference type="ARBA" id="ARBA00023125"/>
    </source>
</evidence>
<protein>
    <submittedName>
        <fullName evidence="5">Helix-turn-helix domain-containing protein</fullName>
    </submittedName>
</protein>
<keyword evidence="1" id="KW-0805">Transcription regulation</keyword>
<accession>A0ABW9VPA7</accession>
<reference evidence="5 6" key="1">
    <citation type="submission" date="2019-12" db="EMBL/GenBank/DDBJ databases">
        <title>Novel species isolated from a subtropical stream in China.</title>
        <authorList>
            <person name="Lu H."/>
        </authorList>
    </citation>
    <scope>NUCLEOTIDE SEQUENCE [LARGE SCALE GENOMIC DNA]</scope>
    <source>
        <strain evidence="5 6">CY13W</strain>
    </source>
</reference>
<keyword evidence="3" id="KW-0804">Transcription</keyword>
<dbReference type="Gene3D" id="1.10.10.10">
    <property type="entry name" value="Winged helix-like DNA-binding domain superfamily/Winged helix DNA-binding domain"/>
    <property type="match status" value="1"/>
</dbReference>
<dbReference type="RefSeq" id="WP_161038907.1">
    <property type="nucleotide sequence ID" value="NZ_WWCM01000005.1"/>
</dbReference>
<proteinExistence type="predicted"/>
<evidence type="ECO:0000313" key="6">
    <source>
        <dbReference type="Proteomes" id="UP000478090"/>
    </source>
</evidence>
<dbReference type="Pfam" id="PF00027">
    <property type="entry name" value="cNMP_binding"/>
    <property type="match status" value="1"/>
</dbReference>
<gene>
    <name evidence="5" type="ORF">GTP27_09300</name>
</gene>
<name>A0ABW9VPA7_9BURK</name>
<dbReference type="SUPFAM" id="SSF46785">
    <property type="entry name" value="Winged helix' DNA-binding domain"/>
    <property type="match status" value="1"/>
</dbReference>
<dbReference type="InterPro" id="IPR014710">
    <property type="entry name" value="RmlC-like_jellyroll"/>
</dbReference>
<feature type="domain" description="HTH crp-type" evidence="4">
    <location>
        <begin position="152"/>
        <end position="225"/>
    </location>
</feature>
<dbReference type="Proteomes" id="UP000478090">
    <property type="component" value="Unassembled WGS sequence"/>
</dbReference>
<dbReference type="Gene3D" id="2.60.120.10">
    <property type="entry name" value="Jelly Rolls"/>
    <property type="match status" value="1"/>
</dbReference>
<keyword evidence="2" id="KW-0238">DNA-binding</keyword>
<evidence type="ECO:0000313" key="5">
    <source>
        <dbReference type="EMBL" id="MYM39527.1"/>
    </source>
</evidence>
<dbReference type="InterPro" id="IPR036388">
    <property type="entry name" value="WH-like_DNA-bd_sf"/>
</dbReference>
<dbReference type="EMBL" id="WWCM01000005">
    <property type="protein sequence ID" value="MYM39527.1"/>
    <property type="molecule type" value="Genomic_DNA"/>
</dbReference>
<evidence type="ECO:0000256" key="3">
    <source>
        <dbReference type="ARBA" id="ARBA00023163"/>
    </source>
</evidence>
<dbReference type="InterPro" id="IPR012318">
    <property type="entry name" value="HTH_CRP"/>
</dbReference>
<organism evidence="5 6">
    <name type="scientific">Duganella qianjiadongensis</name>
    <dbReference type="NCBI Taxonomy" id="2692176"/>
    <lineage>
        <taxon>Bacteria</taxon>
        <taxon>Pseudomonadati</taxon>
        <taxon>Pseudomonadota</taxon>
        <taxon>Betaproteobacteria</taxon>
        <taxon>Burkholderiales</taxon>
        <taxon>Oxalobacteraceae</taxon>
        <taxon>Telluria group</taxon>
        <taxon>Duganella</taxon>
    </lineage>
</organism>
<dbReference type="PROSITE" id="PS51063">
    <property type="entry name" value="HTH_CRP_2"/>
    <property type="match status" value="1"/>
</dbReference>
<dbReference type="PRINTS" id="PR00034">
    <property type="entry name" value="HTHCRP"/>
</dbReference>
<comment type="caution">
    <text evidence="5">The sequence shown here is derived from an EMBL/GenBank/DDBJ whole genome shotgun (WGS) entry which is preliminary data.</text>
</comment>
<dbReference type="SUPFAM" id="SSF51206">
    <property type="entry name" value="cAMP-binding domain-like"/>
    <property type="match status" value="1"/>
</dbReference>
<evidence type="ECO:0000259" key="4">
    <source>
        <dbReference type="PROSITE" id="PS51063"/>
    </source>
</evidence>
<evidence type="ECO:0000256" key="1">
    <source>
        <dbReference type="ARBA" id="ARBA00023015"/>
    </source>
</evidence>